<reference evidence="2" key="1">
    <citation type="journal article" date="2014" name="Front. Microbiol.">
        <title>High frequency of phylogenetically diverse reductive dehalogenase-homologous genes in deep subseafloor sedimentary metagenomes.</title>
        <authorList>
            <person name="Kawai M."/>
            <person name="Futagami T."/>
            <person name="Toyoda A."/>
            <person name="Takaki Y."/>
            <person name="Nishi S."/>
            <person name="Hori S."/>
            <person name="Arai W."/>
            <person name="Tsubouchi T."/>
            <person name="Morono Y."/>
            <person name="Uchiyama I."/>
            <person name="Ito T."/>
            <person name="Fujiyama A."/>
            <person name="Inagaki F."/>
            <person name="Takami H."/>
        </authorList>
    </citation>
    <scope>NUCLEOTIDE SEQUENCE</scope>
    <source>
        <strain evidence="2">Expedition CK06-06</strain>
    </source>
</reference>
<feature type="non-terminal residue" evidence="2">
    <location>
        <position position="1"/>
    </location>
</feature>
<accession>X1UNA4</accession>
<keyword evidence="1" id="KW-0812">Transmembrane</keyword>
<evidence type="ECO:0000313" key="2">
    <source>
        <dbReference type="EMBL" id="GAJ18969.1"/>
    </source>
</evidence>
<dbReference type="AlphaFoldDB" id="X1UNA4"/>
<dbReference type="InterPro" id="IPR036259">
    <property type="entry name" value="MFS_trans_sf"/>
</dbReference>
<name>X1UNA4_9ZZZZ</name>
<dbReference type="EMBL" id="BARW01043287">
    <property type="protein sequence ID" value="GAJ18969.1"/>
    <property type="molecule type" value="Genomic_DNA"/>
</dbReference>
<proteinExistence type="predicted"/>
<feature type="non-terminal residue" evidence="2">
    <location>
        <position position="37"/>
    </location>
</feature>
<keyword evidence="1" id="KW-1133">Transmembrane helix</keyword>
<protein>
    <submittedName>
        <fullName evidence="2">Uncharacterized protein</fullName>
    </submittedName>
</protein>
<feature type="transmembrane region" description="Helical" evidence="1">
    <location>
        <begin position="15"/>
        <end position="36"/>
    </location>
</feature>
<organism evidence="2">
    <name type="scientific">marine sediment metagenome</name>
    <dbReference type="NCBI Taxonomy" id="412755"/>
    <lineage>
        <taxon>unclassified sequences</taxon>
        <taxon>metagenomes</taxon>
        <taxon>ecological metagenomes</taxon>
    </lineage>
</organism>
<evidence type="ECO:0000256" key="1">
    <source>
        <dbReference type="SAM" id="Phobius"/>
    </source>
</evidence>
<dbReference type="Gene3D" id="1.20.1250.20">
    <property type="entry name" value="MFS general substrate transporter like domains"/>
    <property type="match status" value="1"/>
</dbReference>
<sequence length="37" mass="4291">NFRETTLSVIKDKRVWMAGFGLFGLNIVRYGFLSWAP</sequence>
<gene>
    <name evidence="2" type="ORF">S12H4_63514</name>
</gene>
<comment type="caution">
    <text evidence="2">The sequence shown here is derived from an EMBL/GenBank/DDBJ whole genome shotgun (WGS) entry which is preliminary data.</text>
</comment>
<keyword evidence="1" id="KW-0472">Membrane</keyword>